<accession>A0A194AI97</accession>
<feature type="transmembrane region" description="Helical" evidence="4">
    <location>
        <begin position="168"/>
        <end position="185"/>
    </location>
</feature>
<proteinExistence type="predicted"/>
<feature type="transmembrane region" description="Helical" evidence="4">
    <location>
        <begin position="76"/>
        <end position="93"/>
    </location>
</feature>
<dbReference type="PANTHER" id="PTHR23531:SF1">
    <property type="entry name" value="QUINOLENE RESISTANCE PROTEIN NORA"/>
    <property type="match status" value="1"/>
</dbReference>
<feature type="transmembrane region" description="Helical" evidence="4">
    <location>
        <begin position="245"/>
        <end position="269"/>
    </location>
</feature>
<dbReference type="InterPro" id="IPR052714">
    <property type="entry name" value="MFS_Exporter"/>
</dbReference>
<evidence type="ECO:0000256" key="4">
    <source>
        <dbReference type="SAM" id="Phobius"/>
    </source>
</evidence>
<dbReference type="PANTHER" id="PTHR23531">
    <property type="entry name" value="QUINOLENE RESISTANCE PROTEIN NORA"/>
    <property type="match status" value="1"/>
</dbReference>
<evidence type="ECO:0000256" key="2">
    <source>
        <dbReference type="ARBA" id="ARBA00022989"/>
    </source>
</evidence>
<dbReference type="EMBL" id="BDFE01000016">
    <property type="protein sequence ID" value="GAU08955.1"/>
    <property type="molecule type" value="Genomic_DNA"/>
</dbReference>
<evidence type="ECO:0000313" key="6">
    <source>
        <dbReference type="EMBL" id="GAU08955.1"/>
    </source>
</evidence>
<dbReference type="InterPro" id="IPR020846">
    <property type="entry name" value="MFS_dom"/>
</dbReference>
<feature type="transmembrane region" description="Helical" evidence="4">
    <location>
        <begin position="368"/>
        <end position="389"/>
    </location>
</feature>
<feature type="transmembrane region" description="Helical" evidence="4">
    <location>
        <begin position="105"/>
        <end position="125"/>
    </location>
</feature>
<dbReference type="RefSeq" id="WP_069859009.1">
    <property type="nucleotide sequence ID" value="NZ_BDFE01000016.1"/>
</dbReference>
<keyword evidence="3 4" id="KW-0472">Membrane</keyword>
<dbReference type="Proteomes" id="UP000095200">
    <property type="component" value="Unassembled WGS sequence"/>
</dbReference>
<reference evidence="7" key="1">
    <citation type="submission" date="2016-06" db="EMBL/GenBank/DDBJ databases">
        <title>Draft genome sequence of Desulfoplanes formicivorans strain Pf12B.</title>
        <authorList>
            <person name="Watanabe M."/>
            <person name="Kojima H."/>
            <person name="Fukui M."/>
        </authorList>
    </citation>
    <scope>NUCLEOTIDE SEQUENCE [LARGE SCALE GENOMIC DNA]</scope>
    <source>
        <strain evidence="7">Pf12B</strain>
    </source>
</reference>
<organism evidence="6 7">
    <name type="scientific">Desulfoplanes formicivorans</name>
    <dbReference type="NCBI Taxonomy" id="1592317"/>
    <lineage>
        <taxon>Bacteria</taxon>
        <taxon>Pseudomonadati</taxon>
        <taxon>Thermodesulfobacteriota</taxon>
        <taxon>Desulfovibrionia</taxon>
        <taxon>Desulfovibrionales</taxon>
        <taxon>Desulfoplanaceae</taxon>
        <taxon>Desulfoplanes</taxon>
    </lineage>
</organism>
<dbReference type="AlphaFoldDB" id="A0A194AI97"/>
<feature type="transmembrane region" description="Helical" evidence="4">
    <location>
        <begin position="45"/>
        <end position="64"/>
    </location>
</feature>
<dbReference type="STRING" id="1592317.DPF_1674"/>
<feature type="transmembrane region" description="Helical" evidence="4">
    <location>
        <begin position="281"/>
        <end position="299"/>
    </location>
</feature>
<name>A0A194AI97_9BACT</name>
<sequence length="404" mass="43818">MASRSSLFSYGFVTLSLTALFGFCNIAIFYTFYHYLVTLGIPHQWIGVLLILQPLTACVVRPFISPFLHAGNGLRYVYISLLVNGLALLWYPFALTIPALVAVRILHGVAFVVLLSSVATLLVLFIPPEKSGQGFGIFSLSSLIPYAILPPLNEWALARFGLDESTTYAMAVVFVIPALLFLAPMRGILAGKKRDQKRPPRQSISLALLLANLATPGIGYILGANFCFFTASTTILYMIKDFAPTIGVANAGVFFTVSTAAIIAMRLGGNMFFDRWDKKRVLLGTGILFCLVLVFFGHLSGRPQFLLATVIYGICLGIILPLLNAVMFLISPDDLRGLNTNLMLFMMDVAFVVGPLCGAFIMGRTSSFAILFGVAACCALGGVVCVSRLPQRVSDEQPSVCKQP</sequence>
<dbReference type="GO" id="GO:0022857">
    <property type="term" value="F:transmembrane transporter activity"/>
    <property type="evidence" value="ECO:0007669"/>
    <property type="project" value="InterPro"/>
</dbReference>
<gene>
    <name evidence="6" type="ORF">DPF_1674</name>
</gene>
<dbReference type="Pfam" id="PF07690">
    <property type="entry name" value="MFS_1"/>
    <property type="match status" value="1"/>
</dbReference>
<feature type="transmembrane region" description="Helical" evidence="4">
    <location>
        <begin position="132"/>
        <end position="148"/>
    </location>
</feature>
<evidence type="ECO:0000256" key="3">
    <source>
        <dbReference type="ARBA" id="ARBA00023136"/>
    </source>
</evidence>
<dbReference type="InterPro" id="IPR011701">
    <property type="entry name" value="MFS"/>
</dbReference>
<feature type="domain" description="Major facilitator superfamily (MFS) profile" evidence="5">
    <location>
        <begin position="207"/>
        <end position="404"/>
    </location>
</feature>
<dbReference type="InterPro" id="IPR036259">
    <property type="entry name" value="MFS_trans_sf"/>
</dbReference>
<feature type="transmembrane region" description="Helical" evidence="4">
    <location>
        <begin position="342"/>
        <end position="362"/>
    </location>
</feature>
<comment type="caution">
    <text evidence="6">The sequence shown here is derived from an EMBL/GenBank/DDBJ whole genome shotgun (WGS) entry which is preliminary data.</text>
</comment>
<evidence type="ECO:0000256" key="1">
    <source>
        <dbReference type="ARBA" id="ARBA00022692"/>
    </source>
</evidence>
<protein>
    <submittedName>
        <fullName evidence="6">MFS transporter</fullName>
    </submittedName>
</protein>
<keyword evidence="1 4" id="KW-0812">Transmembrane</keyword>
<evidence type="ECO:0000259" key="5">
    <source>
        <dbReference type="PROSITE" id="PS50850"/>
    </source>
</evidence>
<feature type="transmembrane region" description="Helical" evidence="4">
    <location>
        <begin position="206"/>
        <end position="239"/>
    </location>
</feature>
<feature type="transmembrane region" description="Helical" evidence="4">
    <location>
        <begin position="305"/>
        <end position="330"/>
    </location>
</feature>
<dbReference type="PROSITE" id="PS50850">
    <property type="entry name" value="MFS"/>
    <property type="match status" value="1"/>
</dbReference>
<keyword evidence="7" id="KW-1185">Reference proteome</keyword>
<dbReference type="Gene3D" id="1.20.1250.20">
    <property type="entry name" value="MFS general substrate transporter like domains"/>
    <property type="match status" value="2"/>
</dbReference>
<evidence type="ECO:0000313" key="7">
    <source>
        <dbReference type="Proteomes" id="UP000095200"/>
    </source>
</evidence>
<dbReference type="OrthoDB" id="5421104at2"/>
<dbReference type="SUPFAM" id="SSF103473">
    <property type="entry name" value="MFS general substrate transporter"/>
    <property type="match status" value="1"/>
</dbReference>
<keyword evidence="2 4" id="KW-1133">Transmembrane helix</keyword>
<feature type="transmembrane region" description="Helical" evidence="4">
    <location>
        <begin position="7"/>
        <end position="33"/>
    </location>
</feature>